<reference evidence="2 3" key="2">
    <citation type="submission" date="2018-11" db="EMBL/GenBank/DDBJ databases">
        <authorList>
            <consortium name="Pathogen Informatics"/>
        </authorList>
    </citation>
    <scope>NUCLEOTIDE SEQUENCE [LARGE SCALE GENOMIC DNA]</scope>
</reference>
<dbReference type="PROSITE" id="PS50853">
    <property type="entry name" value="FN3"/>
    <property type="match status" value="1"/>
</dbReference>
<dbReference type="WBParaSite" id="TTAC_0000962501-mRNA-1">
    <property type="protein sequence ID" value="TTAC_0000962501-mRNA-1"/>
    <property type="gene ID" value="TTAC_0000962501"/>
</dbReference>
<name>A0A0R3X7V0_HYDTA</name>
<dbReference type="Gene3D" id="2.60.40.10">
    <property type="entry name" value="Immunoglobulins"/>
    <property type="match status" value="2"/>
</dbReference>
<feature type="domain" description="Fibronectin type-III" evidence="1">
    <location>
        <begin position="129"/>
        <end position="221"/>
    </location>
</feature>
<evidence type="ECO:0000259" key="1">
    <source>
        <dbReference type="PROSITE" id="PS50853"/>
    </source>
</evidence>
<dbReference type="Proteomes" id="UP000274429">
    <property type="component" value="Unassembled WGS sequence"/>
</dbReference>
<dbReference type="SUPFAM" id="SSF49265">
    <property type="entry name" value="Fibronectin type III"/>
    <property type="match status" value="1"/>
</dbReference>
<dbReference type="AlphaFoldDB" id="A0A0R3X7V0"/>
<evidence type="ECO:0000313" key="4">
    <source>
        <dbReference type="WBParaSite" id="TTAC_0000962501-mRNA-1"/>
    </source>
</evidence>
<protein>
    <submittedName>
        <fullName evidence="4">Fibronectin type-III domain-containing protein</fullName>
    </submittedName>
</protein>
<keyword evidence="3" id="KW-1185">Reference proteome</keyword>
<evidence type="ECO:0000313" key="3">
    <source>
        <dbReference type="Proteomes" id="UP000274429"/>
    </source>
</evidence>
<dbReference type="InterPro" id="IPR003961">
    <property type="entry name" value="FN3_dom"/>
</dbReference>
<evidence type="ECO:0000313" key="2">
    <source>
        <dbReference type="EMBL" id="VDM34479.1"/>
    </source>
</evidence>
<dbReference type="InterPro" id="IPR036116">
    <property type="entry name" value="FN3_sf"/>
</dbReference>
<proteinExistence type="predicted"/>
<organism evidence="4">
    <name type="scientific">Hydatigena taeniaeformis</name>
    <name type="common">Feline tapeworm</name>
    <name type="synonym">Taenia taeniaeformis</name>
    <dbReference type="NCBI Taxonomy" id="6205"/>
    <lineage>
        <taxon>Eukaryota</taxon>
        <taxon>Metazoa</taxon>
        <taxon>Spiralia</taxon>
        <taxon>Lophotrochozoa</taxon>
        <taxon>Platyhelminthes</taxon>
        <taxon>Cestoda</taxon>
        <taxon>Eucestoda</taxon>
        <taxon>Cyclophyllidea</taxon>
        <taxon>Taeniidae</taxon>
        <taxon>Hydatigera</taxon>
    </lineage>
</organism>
<reference evidence="4" key="1">
    <citation type="submission" date="2017-02" db="UniProtKB">
        <authorList>
            <consortium name="WormBaseParasite"/>
        </authorList>
    </citation>
    <scope>IDENTIFICATION</scope>
</reference>
<sequence length="224" mass="23924">MLLEVGSLTSTTSNLGAKTRTQSKVISLQSPFYETSVGSRAIRYKWDPEGRNDFVGGKVTIRAASSADSEPAKVASVGISDGEVILGGLTPNTLYSVIVTVTRDGKQVHNTWDNIKTLSTKGTHATNRPPDPFYQLAVDTESIRVTWDAKDRKELLGAEITMEAMLMSDPEQTQSASADSSAGAVAVDGLTPNTLYLVTVTVTSSGSEVMHFTKPIKTPSKGKL</sequence>
<dbReference type="InterPro" id="IPR013783">
    <property type="entry name" value="Ig-like_fold"/>
</dbReference>
<dbReference type="EMBL" id="UYWX01020925">
    <property type="protein sequence ID" value="VDM34479.1"/>
    <property type="molecule type" value="Genomic_DNA"/>
</dbReference>
<dbReference type="SMART" id="SM00060">
    <property type="entry name" value="FN3"/>
    <property type="match status" value="2"/>
</dbReference>
<gene>
    <name evidence="2" type="ORF">TTAC_LOCUS9610</name>
</gene>
<accession>A0A0R3X7V0</accession>